<dbReference type="InterPro" id="IPR001810">
    <property type="entry name" value="F-box_dom"/>
</dbReference>
<evidence type="ECO:0000259" key="1">
    <source>
        <dbReference type="PROSITE" id="PS50181"/>
    </source>
</evidence>
<protein>
    <recommendedName>
        <fullName evidence="1">F-box domain-containing protein</fullName>
    </recommendedName>
</protein>
<evidence type="ECO:0000313" key="2">
    <source>
        <dbReference type="EMBL" id="KAL0277063.1"/>
    </source>
</evidence>
<sequence>MYEGAWKMDDKEKALFIDVEDRITHNIQDDQAYSDWDKLPDLLLERIFSYLSMREKYWASMTCRSWYRIFHMPNSWATFIVDDTTLTRRKFNYYSGWEHVLDHYRTMQCLTNVGRYFRYLIFEPMMNFNNLYQFMNMVSYYAEKAEYENTEEGIGMAVKALKFIFPCNMKQKAEAENVRIFGTGGQILASLKRLMSSLPALTELELIDLMLEYNDAKFLLDEVCNRCCLQLETLVLINLTKENYELLHPGVFLNLNILVISPQNLGDDLIQLLGYTKINHLHIKSNAFSPPVQGCRPVSPKIWLQCRKNNPRLSVHIDCVNDVLWQEEAPVKSIIFNSPTAMVQTDIILSTIEFYGNQLEVFAHHGIAYFQRPKSFHDRPDSSLVLLCRQCPRLCTLVIRERISTATVLLLASCGKQLRNLIIRRNAVIIKTDWPKSSEWTDEFYTWLKVASRKYEFVEKEVSQILGYRWKMLSDKEFRKVLIKPY</sequence>
<dbReference type="Gene3D" id="1.20.1280.50">
    <property type="match status" value="1"/>
</dbReference>
<reference evidence="2" key="1">
    <citation type="journal article" date="2024" name="Gigascience">
        <title>Chromosome-level genome of the poultry shaft louse Menopon gallinae provides insight into the host-switching and adaptive evolution of parasitic lice.</title>
        <authorList>
            <person name="Xu Y."/>
            <person name="Ma L."/>
            <person name="Liu S."/>
            <person name="Liang Y."/>
            <person name="Liu Q."/>
            <person name="He Z."/>
            <person name="Tian L."/>
            <person name="Duan Y."/>
            <person name="Cai W."/>
            <person name="Li H."/>
            <person name="Song F."/>
        </authorList>
    </citation>
    <scope>NUCLEOTIDE SEQUENCE</scope>
    <source>
        <strain evidence="2">Cailab_2023a</strain>
    </source>
</reference>
<dbReference type="PANTHER" id="PTHR20872:SF1">
    <property type="entry name" value="F-BOX DOMAIN-CONTAINING PROTEIN"/>
    <property type="match status" value="1"/>
</dbReference>
<gene>
    <name evidence="2" type="ORF">PYX00_004479</name>
</gene>
<dbReference type="EMBL" id="JARGDH010000002">
    <property type="protein sequence ID" value="KAL0277063.1"/>
    <property type="molecule type" value="Genomic_DNA"/>
</dbReference>
<organism evidence="2">
    <name type="scientific">Menopon gallinae</name>
    <name type="common">poultry shaft louse</name>
    <dbReference type="NCBI Taxonomy" id="328185"/>
    <lineage>
        <taxon>Eukaryota</taxon>
        <taxon>Metazoa</taxon>
        <taxon>Ecdysozoa</taxon>
        <taxon>Arthropoda</taxon>
        <taxon>Hexapoda</taxon>
        <taxon>Insecta</taxon>
        <taxon>Pterygota</taxon>
        <taxon>Neoptera</taxon>
        <taxon>Paraneoptera</taxon>
        <taxon>Psocodea</taxon>
        <taxon>Troctomorpha</taxon>
        <taxon>Phthiraptera</taxon>
        <taxon>Amblycera</taxon>
        <taxon>Menoponidae</taxon>
        <taxon>Menopon</taxon>
    </lineage>
</organism>
<name>A0AAW2I5G3_9NEOP</name>
<dbReference type="PROSITE" id="PS50181">
    <property type="entry name" value="FBOX"/>
    <property type="match status" value="1"/>
</dbReference>
<dbReference type="SUPFAM" id="SSF52047">
    <property type="entry name" value="RNI-like"/>
    <property type="match status" value="1"/>
</dbReference>
<dbReference type="SUPFAM" id="SSF81383">
    <property type="entry name" value="F-box domain"/>
    <property type="match status" value="1"/>
</dbReference>
<proteinExistence type="predicted"/>
<comment type="caution">
    <text evidence="2">The sequence shown here is derived from an EMBL/GenBank/DDBJ whole genome shotgun (WGS) entry which is preliminary data.</text>
</comment>
<dbReference type="InterPro" id="IPR036047">
    <property type="entry name" value="F-box-like_dom_sf"/>
</dbReference>
<dbReference type="Gene3D" id="3.80.10.10">
    <property type="entry name" value="Ribonuclease Inhibitor"/>
    <property type="match status" value="1"/>
</dbReference>
<dbReference type="Pfam" id="PF00646">
    <property type="entry name" value="F-box"/>
    <property type="match status" value="1"/>
</dbReference>
<feature type="domain" description="F-box" evidence="1">
    <location>
        <begin position="33"/>
        <end position="79"/>
    </location>
</feature>
<dbReference type="InterPro" id="IPR032675">
    <property type="entry name" value="LRR_dom_sf"/>
</dbReference>
<accession>A0AAW2I5G3</accession>
<dbReference type="PANTHER" id="PTHR20872">
    <property type="match status" value="1"/>
</dbReference>
<dbReference type="AlphaFoldDB" id="A0AAW2I5G3"/>